<keyword evidence="8 10" id="KW-0472">Membrane</keyword>
<feature type="compositionally biased region" description="Basic and acidic residues" evidence="9">
    <location>
        <begin position="1"/>
        <end position="19"/>
    </location>
</feature>
<dbReference type="InterPro" id="IPR027470">
    <property type="entry name" value="Cation_efflux_CTD"/>
</dbReference>
<feature type="region of interest" description="Disordered" evidence="9">
    <location>
        <begin position="1"/>
        <end position="31"/>
    </location>
</feature>
<evidence type="ECO:0000256" key="5">
    <source>
        <dbReference type="ARBA" id="ARBA00022906"/>
    </source>
</evidence>
<reference evidence="13" key="2">
    <citation type="submission" date="2023-01" db="EMBL/GenBank/DDBJ databases">
        <authorList>
            <person name="Sun Q."/>
            <person name="Evtushenko L."/>
        </authorList>
    </citation>
    <scope>NUCLEOTIDE SEQUENCE</scope>
    <source>
        <strain evidence="13">VKM B-2347</strain>
    </source>
</reference>
<evidence type="ECO:0000256" key="10">
    <source>
        <dbReference type="SAM" id="Phobius"/>
    </source>
</evidence>
<dbReference type="Proteomes" id="UP001143372">
    <property type="component" value="Unassembled WGS sequence"/>
</dbReference>
<dbReference type="RefSeq" id="WP_271168307.1">
    <property type="nucleotide sequence ID" value="NZ_BSFI01000007.1"/>
</dbReference>
<dbReference type="SUPFAM" id="SSF160240">
    <property type="entry name" value="Cation efflux protein cytoplasmic domain-like"/>
    <property type="match status" value="1"/>
</dbReference>
<feature type="transmembrane region" description="Helical" evidence="10">
    <location>
        <begin position="107"/>
        <end position="129"/>
    </location>
</feature>
<dbReference type="EMBL" id="BSFI01000007">
    <property type="protein sequence ID" value="GLK68078.1"/>
    <property type="molecule type" value="Genomic_DNA"/>
</dbReference>
<evidence type="ECO:0000256" key="3">
    <source>
        <dbReference type="ARBA" id="ARBA00022448"/>
    </source>
</evidence>
<feature type="transmembrane region" description="Helical" evidence="10">
    <location>
        <begin position="202"/>
        <end position="223"/>
    </location>
</feature>
<comment type="subcellular location">
    <subcellularLocation>
        <location evidence="1">Membrane</location>
        <topology evidence="1">Multi-pass membrane protein</topology>
    </subcellularLocation>
</comment>
<proteinExistence type="inferred from homology"/>
<feature type="transmembrane region" description="Helical" evidence="10">
    <location>
        <begin position="141"/>
        <end position="162"/>
    </location>
</feature>
<evidence type="ECO:0000259" key="12">
    <source>
        <dbReference type="Pfam" id="PF16916"/>
    </source>
</evidence>
<evidence type="ECO:0000256" key="9">
    <source>
        <dbReference type="SAM" id="MobiDB-lite"/>
    </source>
</evidence>
<keyword evidence="5" id="KW-0862">Zinc</keyword>
<evidence type="ECO:0000256" key="1">
    <source>
        <dbReference type="ARBA" id="ARBA00004141"/>
    </source>
</evidence>
<dbReference type="Pfam" id="PF01545">
    <property type="entry name" value="Cation_efflux"/>
    <property type="match status" value="1"/>
</dbReference>
<evidence type="ECO:0000256" key="6">
    <source>
        <dbReference type="ARBA" id="ARBA00022989"/>
    </source>
</evidence>
<gene>
    <name evidence="13" type="ORF">GCM10008179_17160</name>
</gene>
<comment type="similarity">
    <text evidence="2">Belongs to the cation diffusion facilitator (CDF) transporter (TC 2.A.4) family. SLC30A subfamily.</text>
</comment>
<dbReference type="InterPro" id="IPR002524">
    <property type="entry name" value="Cation_efflux"/>
</dbReference>
<keyword evidence="14" id="KW-1185">Reference proteome</keyword>
<dbReference type="PANTHER" id="PTHR11562:SF17">
    <property type="entry name" value="RE54080P-RELATED"/>
    <property type="match status" value="1"/>
</dbReference>
<evidence type="ECO:0000256" key="2">
    <source>
        <dbReference type="ARBA" id="ARBA00008873"/>
    </source>
</evidence>
<dbReference type="InterPro" id="IPR058533">
    <property type="entry name" value="Cation_efflux_TM"/>
</dbReference>
<evidence type="ECO:0000256" key="8">
    <source>
        <dbReference type="ARBA" id="ARBA00023136"/>
    </source>
</evidence>
<dbReference type="InterPro" id="IPR036837">
    <property type="entry name" value="Cation_efflux_CTD_sf"/>
</dbReference>
<dbReference type="GO" id="GO:0005886">
    <property type="term" value="C:plasma membrane"/>
    <property type="evidence" value="ECO:0007669"/>
    <property type="project" value="TreeGrafter"/>
</dbReference>
<feature type="domain" description="Cation efflux protein cytoplasmic" evidence="12">
    <location>
        <begin position="241"/>
        <end position="309"/>
    </location>
</feature>
<feature type="domain" description="Cation efflux protein transmembrane" evidence="11">
    <location>
        <begin position="42"/>
        <end position="228"/>
    </location>
</feature>
<dbReference type="SUPFAM" id="SSF161111">
    <property type="entry name" value="Cation efflux protein transmembrane domain-like"/>
    <property type="match status" value="1"/>
</dbReference>
<keyword evidence="6 10" id="KW-1133">Transmembrane helix</keyword>
<dbReference type="GO" id="GO:0005385">
    <property type="term" value="F:zinc ion transmembrane transporter activity"/>
    <property type="evidence" value="ECO:0007669"/>
    <property type="project" value="TreeGrafter"/>
</dbReference>
<dbReference type="Gene3D" id="1.20.1510.10">
    <property type="entry name" value="Cation efflux protein transmembrane domain"/>
    <property type="match status" value="1"/>
</dbReference>
<keyword evidence="5" id="KW-0864">Zinc transport</keyword>
<dbReference type="PANTHER" id="PTHR11562">
    <property type="entry name" value="CATION EFFLUX PROTEIN/ ZINC TRANSPORTER"/>
    <property type="match status" value="1"/>
</dbReference>
<evidence type="ECO:0000256" key="7">
    <source>
        <dbReference type="ARBA" id="ARBA00023065"/>
    </source>
</evidence>
<evidence type="ECO:0000313" key="13">
    <source>
        <dbReference type="EMBL" id="GLK68078.1"/>
    </source>
</evidence>
<evidence type="ECO:0000259" key="11">
    <source>
        <dbReference type="Pfam" id="PF01545"/>
    </source>
</evidence>
<name>A0A9W6J2A6_9HYPH</name>
<dbReference type="InterPro" id="IPR050681">
    <property type="entry name" value="CDF/SLC30A"/>
</dbReference>
<comment type="caution">
    <text evidence="13">The sequence shown here is derived from an EMBL/GenBank/DDBJ whole genome shotgun (WGS) entry which is preliminary data.</text>
</comment>
<evidence type="ECO:0000256" key="4">
    <source>
        <dbReference type="ARBA" id="ARBA00022692"/>
    </source>
</evidence>
<accession>A0A9W6J2A6</accession>
<dbReference type="Pfam" id="PF16916">
    <property type="entry name" value="ZT_dimer"/>
    <property type="match status" value="1"/>
</dbReference>
<keyword evidence="3" id="KW-0813">Transport</keyword>
<keyword evidence="7" id="KW-0406">Ion transport</keyword>
<reference evidence="13" key="1">
    <citation type="journal article" date="2014" name="Int. J. Syst. Evol. Microbiol.">
        <title>Complete genome sequence of Corynebacterium casei LMG S-19264T (=DSM 44701T), isolated from a smear-ripened cheese.</title>
        <authorList>
            <consortium name="US DOE Joint Genome Institute (JGI-PGF)"/>
            <person name="Walter F."/>
            <person name="Albersmeier A."/>
            <person name="Kalinowski J."/>
            <person name="Ruckert C."/>
        </authorList>
    </citation>
    <scope>NUCLEOTIDE SEQUENCE</scope>
    <source>
        <strain evidence="13">VKM B-2347</strain>
    </source>
</reference>
<feature type="transmembrane region" description="Helical" evidence="10">
    <location>
        <begin position="174"/>
        <end position="196"/>
    </location>
</feature>
<dbReference type="NCBIfam" id="TIGR01297">
    <property type="entry name" value="CDF"/>
    <property type="match status" value="1"/>
</dbReference>
<organism evidence="13 14">
    <name type="scientific">Hansschlegelia plantiphila</name>
    <dbReference type="NCBI Taxonomy" id="374655"/>
    <lineage>
        <taxon>Bacteria</taxon>
        <taxon>Pseudomonadati</taxon>
        <taxon>Pseudomonadota</taxon>
        <taxon>Alphaproteobacteria</taxon>
        <taxon>Hyphomicrobiales</taxon>
        <taxon>Methylopilaceae</taxon>
        <taxon>Hansschlegelia</taxon>
    </lineage>
</organism>
<dbReference type="AlphaFoldDB" id="A0A9W6J2A6"/>
<keyword evidence="4 10" id="KW-0812">Transmembrane</keyword>
<evidence type="ECO:0000313" key="14">
    <source>
        <dbReference type="Proteomes" id="UP001143372"/>
    </source>
</evidence>
<protein>
    <submittedName>
        <fullName evidence="13">Cobalt transporter</fullName>
    </submittedName>
</protein>
<dbReference type="InterPro" id="IPR027469">
    <property type="entry name" value="Cation_efflux_TMD_sf"/>
</dbReference>
<sequence length="323" mass="33611">MTEAHIHHDHDRHHGDDHAAAQGHGGHGHSHAPADYGRAFAIGAALNIAFVLVEAGFGIAANSTALLSDAGHNLSDVLGLGAAWLAHVLSSKPPSERFTYGLKASSILAALFNAVFLLVAVGAIAWEAVTRLFHPAETSSGTVMAVAAAGILVNGVTAWLFFGGRKGDLNVKGAYLHMAADAAVSAGVMVAGLVIWLTGWFWLDPAVSLVIAGLIIWGTWGLLSDSVAMSLNAAPERCDPKQLEAFLAALPGVSEVHDLHVWSMSTTDVVLTAHLTMAGGHPGDGFLIGVAEELRKRYGIGHSTVQIETDPATPCVQRSANAV</sequence>